<keyword evidence="2" id="KW-1185">Reference proteome</keyword>
<dbReference type="GO" id="GO:0006355">
    <property type="term" value="P:regulation of DNA-templated transcription"/>
    <property type="evidence" value="ECO:0007669"/>
    <property type="project" value="InterPro"/>
</dbReference>
<comment type="caution">
    <text evidence="1">The sequence shown here is derived from an EMBL/GenBank/DDBJ whole genome shotgun (WGS) entry which is preliminary data.</text>
</comment>
<sequence>MKKLDEFYTLRIPADLKSHIDRFAPEEKKRLNSEILKVVAMSIHVKNIDYSVYFDETEN</sequence>
<evidence type="ECO:0000313" key="2">
    <source>
        <dbReference type="Proteomes" id="UP000033423"/>
    </source>
</evidence>
<dbReference type="SUPFAM" id="SSF47598">
    <property type="entry name" value="Ribbon-helix-helix"/>
    <property type="match status" value="1"/>
</dbReference>
<protein>
    <recommendedName>
        <fullName evidence="3">Arc-like DNA binding domain-containing protein</fullName>
    </recommendedName>
</protein>
<proteinExistence type="predicted"/>
<accession>A0A0F3H217</accession>
<dbReference type="AlphaFoldDB" id="A0A0F3H217"/>
<dbReference type="Proteomes" id="UP000033423">
    <property type="component" value="Unassembled WGS sequence"/>
</dbReference>
<evidence type="ECO:0000313" key="1">
    <source>
        <dbReference type="EMBL" id="KJU86963.1"/>
    </source>
</evidence>
<name>A0A0F3H217_9BACT</name>
<gene>
    <name evidence="1" type="ORF">MBAV_000845</name>
</gene>
<reference evidence="1 2" key="1">
    <citation type="submission" date="2015-02" db="EMBL/GenBank/DDBJ databases">
        <title>Single-cell genomics of uncultivated deep-branching MTB reveals a conserved set of magnetosome genes.</title>
        <authorList>
            <person name="Kolinko S."/>
            <person name="Richter M."/>
            <person name="Glockner F.O."/>
            <person name="Brachmann A."/>
            <person name="Schuler D."/>
        </authorList>
    </citation>
    <scope>NUCLEOTIDE SEQUENCE [LARGE SCALE GENOMIC DNA]</scope>
    <source>
        <strain evidence="1">TM-1</strain>
    </source>
</reference>
<dbReference type="InterPro" id="IPR010985">
    <property type="entry name" value="Ribbon_hlx_hlx"/>
</dbReference>
<evidence type="ECO:0008006" key="3">
    <source>
        <dbReference type="Google" id="ProtNLM"/>
    </source>
</evidence>
<dbReference type="EMBL" id="LACI01000382">
    <property type="protein sequence ID" value="KJU86963.1"/>
    <property type="molecule type" value="Genomic_DNA"/>
</dbReference>
<organism evidence="1 2">
    <name type="scientific">Candidatus Magnetobacterium bavaricum</name>
    <dbReference type="NCBI Taxonomy" id="29290"/>
    <lineage>
        <taxon>Bacteria</taxon>
        <taxon>Pseudomonadati</taxon>
        <taxon>Nitrospirota</taxon>
        <taxon>Thermodesulfovibrionia</taxon>
        <taxon>Thermodesulfovibrionales</taxon>
        <taxon>Candidatus Magnetobacteriaceae</taxon>
        <taxon>Candidatus Magnetobacterium</taxon>
    </lineage>
</organism>